<accession>A0A1H3CAI7</accession>
<feature type="transmembrane region" description="Helical" evidence="7">
    <location>
        <begin position="261"/>
        <end position="283"/>
    </location>
</feature>
<evidence type="ECO:0000256" key="3">
    <source>
        <dbReference type="ARBA" id="ARBA00022692"/>
    </source>
</evidence>
<feature type="transmembrane region" description="Helical" evidence="7">
    <location>
        <begin position="314"/>
        <end position="331"/>
    </location>
</feature>
<evidence type="ECO:0000313" key="10">
    <source>
        <dbReference type="Proteomes" id="UP000198539"/>
    </source>
</evidence>
<keyword evidence="5 7" id="KW-0472">Membrane</keyword>
<dbReference type="STRING" id="564137.SAMN04488238_10986"/>
<dbReference type="PANTHER" id="PTHR22911">
    <property type="entry name" value="ACYL-MALONYL CONDENSING ENZYME-RELATED"/>
    <property type="match status" value="1"/>
</dbReference>
<feature type="transmembrane region" description="Helical" evidence="7">
    <location>
        <begin position="151"/>
        <end position="169"/>
    </location>
</feature>
<dbReference type="AlphaFoldDB" id="A0A1H3CAI7"/>
<comment type="subcellular location">
    <subcellularLocation>
        <location evidence="1">Membrane</location>
        <topology evidence="1">Multi-pass membrane protein</topology>
    </subcellularLocation>
</comment>
<dbReference type="InterPro" id="IPR037185">
    <property type="entry name" value="EmrE-like"/>
</dbReference>
<feature type="domain" description="EamA" evidence="8">
    <location>
        <begin position="200"/>
        <end position="330"/>
    </location>
</feature>
<dbReference type="Pfam" id="PF00892">
    <property type="entry name" value="EamA"/>
    <property type="match status" value="2"/>
</dbReference>
<dbReference type="Proteomes" id="UP000198539">
    <property type="component" value="Unassembled WGS sequence"/>
</dbReference>
<keyword evidence="3 7" id="KW-0812">Transmembrane</keyword>
<evidence type="ECO:0000256" key="5">
    <source>
        <dbReference type="ARBA" id="ARBA00023136"/>
    </source>
</evidence>
<name>A0A1H3CAI7_9RHOB</name>
<feature type="transmembrane region" description="Helical" evidence="7">
    <location>
        <begin position="290"/>
        <end position="308"/>
    </location>
</feature>
<dbReference type="GO" id="GO:0016020">
    <property type="term" value="C:membrane"/>
    <property type="evidence" value="ECO:0007669"/>
    <property type="project" value="UniProtKB-SubCell"/>
</dbReference>
<feature type="transmembrane region" description="Helical" evidence="7">
    <location>
        <begin position="226"/>
        <end position="249"/>
    </location>
</feature>
<evidence type="ECO:0000256" key="7">
    <source>
        <dbReference type="SAM" id="Phobius"/>
    </source>
</evidence>
<dbReference type="InterPro" id="IPR000620">
    <property type="entry name" value="EamA_dom"/>
</dbReference>
<comment type="similarity">
    <text evidence="2">Belongs to the drug/metabolite transporter (DMT) superfamily. 10 TMS drug/metabolite exporter (DME) (TC 2.A.7.3) family.</text>
</comment>
<feature type="transmembrane region" description="Helical" evidence="7">
    <location>
        <begin position="119"/>
        <end position="139"/>
    </location>
</feature>
<sequence length="350" mass="36832">MPRDAPRASLSATTPLGRTGGGRATLRPACVPGTTSCMSQKSPPPRRTPPTPAPAGRPVVGILWMLTTGMCFVAVTAIVKYLGTEMPAAQSAFLRYALGLVFLIPMLPSLARAQLDRRALGLFGLRGAVHSIGVILWFYAMTQIPLAEVTAMNYLSPIYVAIGAALFLGEKLAARRVMAIAVGLLGAVIILRPGFREISPGHIAMLGTAVLFAGSYLIAKAMSGRVNAAVVVAMVSITVTIGLAPFAAVDWVTPSLHQLGGLFLVAAFATAGHYTMTLAFAAAPLTVTQPVTFLQLVWAVLLGALVFAEPVDGWVLLGGGIIMASVSFITWREAMLRRRPVTPTSVETKL</sequence>
<feature type="transmembrane region" description="Helical" evidence="7">
    <location>
        <begin position="201"/>
        <end position="219"/>
    </location>
</feature>
<evidence type="ECO:0000256" key="2">
    <source>
        <dbReference type="ARBA" id="ARBA00009853"/>
    </source>
</evidence>
<reference evidence="9 10" key="1">
    <citation type="submission" date="2016-10" db="EMBL/GenBank/DDBJ databases">
        <authorList>
            <person name="de Groot N.N."/>
        </authorList>
    </citation>
    <scope>NUCLEOTIDE SEQUENCE [LARGE SCALE GENOMIC DNA]</scope>
    <source>
        <strain evidence="9 10">CGMCC 1.8894</strain>
    </source>
</reference>
<dbReference type="SUPFAM" id="SSF103481">
    <property type="entry name" value="Multidrug resistance efflux transporter EmrE"/>
    <property type="match status" value="2"/>
</dbReference>
<organism evidence="9 10">
    <name type="scientific">Roseicitreum antarcticum</name>
    <dbReference type="NCBI Taxonomy" id="564137"/>
    <lineage>
        <taxon>Bacteria</taxon>
        <taxon>Pseudomonadati</taxon>
        <taxon>Pseudomonadota</taxon>
        <taxon>Alphaproteobacteria</taxon>
        <taxon>Rhodobacterales</taxon>
        <taxon>Paracoccaceae</taxon>
        <taxon>Roseicitreum</taxon>
    </lineage>
</organism>
<keyword evidence="10" id="KW-1185">Reference proteome</keyword>
<evidence type="ECO:0000313" key="9">
    <source>
        <dbReference type="EMBL" id="SDX51060.1"/>
    </source>
</evidence>
<proteinExistence type="inferred from homology"/>
<evidence type="ECO:0000256" key="4">
    <source>
        <dbReference type="ARBA" id="ARBA00022989"/>
    </source>
</evidence>
<feature type="transmembrane region" description="Helical" evidence="7">
    <location>
        <begin position="176"/>
        <end position="195"/>
    </location>
</feature>
<feature type="compositionally biased region" description="Pro residues" evidence="6">
    <location>
        <begin position="42"/>
        <end position="54"/>
    </location>
</feature>
<dbReference type="EMBL" id="FNOM01000009">
    <property type="protein sequence ID" value="SDX51060.1"/>
    <property type="molecule type" value="Genomic_DNA"/>
</dbReference>
<feature type="domain" description="EamA" evidence="8">
    <location>
        <begin position="61"/>
        <end position="191"/>
    </location>
</feature>
<evidence type="ECO:0000256" key="6">
    <source>
        <dbReference type="SAM" id="MobiDB-lite"/>
    </source>
</evidence>
<feature type="region of interest" description="Disordered" evidence="6">
    <location>
        <begin position="1"/>
        <end position="54"/>
    </location>
</feature>
<feature type="transmembrane region" description="Helical" evidence="7">
    <location>
        <begin position="62"/>
        <end position="82"/>
    </location>
</feature>
<evidence type="ECO:0000259" key="8">
    <source>
        <dbReference type="Pfam" id="PF00892"/>
    </source>
</evidence>
<feature type="transmembrane region" description="Helical" evidence="7">
    <location>
        <begin position="88"/>
        <end position="107"/>
    </location>
</feature>
<protein>
    <submittedName>
        <fullName evidence="9">Permease of the drug/metabolite transporter (DMT) superfamily</fullName>
    </submittedName>
</protein>
<dbReference type="PANTHER" id="PTHR22911:SF6">
    <property type="entry name" value="SOLUTE CARRIER FAMILY 35 MEMBER G1"/>
    <property type="match status" value="1"/>
</dbReference>
<evidence type="ECO:0000256" key="1">
    <source>
        <dbReference type="ARBA" id="ARBA00004141"/>
    </source>
</evidence>
<keyword evidence="4 7" id="KW-1133">Transmembrane helix</keyword>
<gene>
    <name evidence="9" type="ORF">SAMN04488238_10986</name>
</gene>